<dbReference type="GO" id="GO:1990547">
    <property type="term" value="P:mitochondrial phosphate ion transmembrane transport"/>
    <property type="evidence" value="ECO:0007669"/>
    <property type="project" value="InterPro"/>
</dbReference>
<evidence type="ECO:0000256" key="3">
    <source>
        <dbReference type="ARBA" id="ARBA00022448"/>
    </source>
</evidence>
<evidence type="ECO:0000256" key="5">
    <source>
        <dbReference type="ARBA" id="ARBA00022737"/>
    </source>
</evidence>
<dbReference type="EMBL" id="PKSG01000709">
    <property type="protein sequence ID" value="POR33313.1"/>
    <property type="molecule type" value="Genomic_DNA"/>
</dbReference>
<evidence type="ECO:0000313" key="13">
    <source>
        <dbReference type="EMBL" id="POR33313.1"/>
    </source>
</evidence>
<comment type="similarity">
    <text evidence="2 11">Belongs to the mitochondrial carrier (TC 2.A.29) family.</text>
</comment>
<comment type="subcellular location">
    <subcellularLocation>
        <location evidence="1">Mitochondrion inner membrane</location>
        <topology evidence="1">Multi-pass membrane protein</topology>
    </subcellularLocation>
</comment>
<dbReference type="InterPro" id="IPR023395">
    <property type="entry name" value="MCP_dom_sf"/>
</dbReference>
<feature type="non-terminal residue" evidence="13">
    <location>
        <position position="1"/>
    </location>
</feature>
<dbReference type="GO" id="GO:0005743">
    <property type="term" value="C:mitochondrial inner membrane"/>
    <property type="evidence" value="ECO:0007669"/>
    <property type="project" value="UniProtKB-SubCell"/>
</dbReference>
<comment type="caution">
    <text evidence="13">The sequence shown here is derived from an EMBL/GenBank/DDBJ whole genome shotgun (WGS) entry which is preliminary data.</text>
</comment>
<dbReference type="SUPFAM" id="SSF103506">
    <property type="entry name" value="Mitochondrial carrier"/>
    <property type="match status" value="1"/>
</dbReference>
<dbReference type="Gene3D" id="1.50.40.10">
    <property type="entry name" value="Mitochondrial carrier domain"/>
    <property type="match status" value="2"/>
</dbReference>
<evidence type="ECO:0000256" key="8">
    <source>
        <dbReference type="ARBA" id="ARBA00023128"/>
    </source>
</evidence>
<evidence type="ECO:0000256" key="9">
    <source>
        <dbReference type="ARBA" id="ARBA00023136"/>
    </source>
</evidence>
<dbReference type="AlphaFoldDB" id="A0A2S4KSX5"/>
<accession>A0A2S4KSX5</accession>
<feature type="region of interest" description="Disordered" evidence="12">
    <location>
        <begin position="1"/>
        <end position="30"/>
    </location>
</feature>
<evidence type="ECO:0000256" key="6">
    <source>
        <dbReference type="ARBA" id="ARBA00022792"/>
    </source>
</evidence>
<keyword evidence="8" id="KW-0496">Mitochondrion</keyword>
<name>A0A2S4KSX5_9HYPO</name>
<keyword evidence="4 10" id="KW-0812">Transmembrane</keyword>
<reference evidence="13 14" key="1">
    <citation type="submission" date="2018-01" db="EMBL/GenBank/DDBJ databases">
        <title>Harnessing the power of phylogenomics to disentangle the directionality and signatures of interkingdom host jumping in the parasitic fungal genus Tolypocladium.</title>
        <authorList>
            <person name="Quandt C.A."/>
            <person name="Patterson W."/>
            <person name="Spatafora J.W."/>
        </authorList>
    </citation>
    <scope>NUCLEOTIDE SEQUENCE [LARGE SCALE GENOMIC DNA]</scope>
    <source>
        <strain evidence="13 14">NRBC 100945</strain>
    </source>
</reference>
<proteinExistence type="inferred from homology"/>
<dbReference type="Pfam" id="PF00153">
    <property type="entry name" value="Mito_carr"/>
    <property type="match status" value="3"/>
</dbReference>
<dbReference type="PANTHER" id="PTHR45671:SF15">
    <property type="entry name" value="MIR1-PHOSPHATE TRANSPORTER OF THE MITOCHONDRIAL CARRIER (MCF) FAMILY"/>
    <property type="match status" value="1"/>
</dbReference>
<keyword evidence="6" id="KW-0999">Mitochondrion inner membrane</keyword>
<dbReference type="Proteomes" id="UP000237481">
    <property type="component" value="Unassembled WGS sequence"/>
</dbReference>
<evidence type="ECO:0000256" key="12">
    <source>
        <dbReference type="SAM" id="MobiDB-lite"/>
    </source>
</evidence>
<evidence type="ECO:0000313" key="14">
    <source>
        <dbReference type="Proteomes" id="UP000237481"/>
    </source>
</evidence>
<evidence type="ECO:0000256" key="1">
    <source>
        <dbReference type="ARBA" id="ARBA00004448"/>
    </source>
</evidence>
<keyword evidence="9 10" id="KW-0472">Membrane</keyword>
<dbReference type="OrthoDB" id="427452at2759"/>
<dbReference type="PROSITE" id="PS50920">
    <property type="entry name" value="SOLCAR"/>
    <property type="match status" value="2"/>
</dbReference>
<dbReference type="InterPro" id="IPR018108">
    <property type="entry name" value="MCP_transmembrane"/>
</dbReference>
<protein>
    <submittedName>
        <fullName evidence="13">Mitochondrial phosphate carrier protein</fullName>
    </submittedName>
</protein>
<dbReference type="STRING" id="94208.A0A2S4KSX5"/>
<organism evidence="13 14">
    <name type="scientific">Tolypocladium paradoxum</name>
    <dbReference type="NCBI Taxonomy" id="94208"/>
    <lineage>
        <taxon>Eukaryota</taxon>
        <taxon>Fungi</taxon>
        <taxon>Dikarya</taxon>
        <taxon>Ascomycota</taxon>
        <taxon>Pezizomycotina</taxon>
        <taxon>Sordariomycetes</taxon>
        <taxon>Hypocreomycetidae</taxon>
        <taxon>Hypocreales</taxon>
        <taxon>Ophiocordycipitaceae</taxon>
        <taxon>Tolypocladium</taxon>
    </lineage>
</organism>
<evidence type="ECO:0000256" key="11">
    <source>
        <dbReference type="RuleBase" id="RU000488"/>
    </source>
</evidence>
<sequence length="387" mass="41467">AAGPIVPRRRDTPARDLRKRRHPGTWAGASSPSKIQVPLFPLVFSVLRASRCFFTLWVVELHRVTEHGITDIMASKDELPSFTPSDYVKFFGAGALAATSTHGAATPIDVVKTRIQVDDAMKGLNMIRAGRTIVAREGASALLTGFGPTAVGYLVQGGAKFAGYEFFKKNYISLLGGPREAVDYRTSVYLGASASAEFFADILLCPLEATRIRLVSQRGYASGLASGFTRMAQEEGFRGFYSGFVPLLFKQVPFAVGQFSVHELANEIIYRAMGPERKAKLTHLESTGVELTSGLVAGAAAAVLSHPADTLLSAINKGAGDAKQGATSRMFQLAREFGPKRLLLTGLGPRVVMTCGLVSGQFVIYAQCKALTGAPPGIEIHKETALR</sequence>
<evidence type="ECO:0000256" key="7">
    <source>
        <dbReference type="ARBA" id="ARBA00022989"/>
    </source>
</evidence>
<keyword evidence="7" id="KW-1133">Transmembrane helix</keyword>
<evidence type="ECO:0000256" key="4">
    <source>
        <dbReference type="ARBA" id="ARBA00022692"/>
    </source>
</evidence>
<evidence type="ECO:0000256" key="10">
    <source>
        <dbReference type="PROSITE-ProRule" id="PRU00282"/>
    </source>
</evidence>
<keyword evidence="3 11" id="KW-0813">Transport</keyword>
<dbReference type="PANTHER" id="PTHR45671">
    <property type="entry name" value="SOLUTE CARRIER FAMILY 25 (MITOCHONDRIAL CARRIER PHOSPHATE CARRIER), MEMBER 3, LIKE-RELATED-RELATED"/>
    <property type="match status" value="1"/>
</dbReference>
<dbReference type="InterPro" id="IPR044677">
    <property type="entry name" value="SLC25A3/Pic2/Mir1-like"/>
</dbReference>
<gene>
    <name evidence="13" type="ORF">TPAR_06503</name>
</gene>
<keyword evidence="14" id="KW-1185">Reference proteome</keyword>
<evidence type="ECO:0000256" key="2">
    <source>
        <dbReference type="ARBA" id="ARBA00006375"/>
    </source>
</evidence>
<feature type="repeat" description="Solcar" evidence="10">
    <location>
        <begin position="184"/>
        <end position="268"/>
    </location>
</feature>
<keyword evidence="5" id="KW-0677">Repeat</keyword>
<dbReference type="GO" id="GO:0005315">
    <property type="term" value="F:phosphate transmembrane transporter activity"/>
    <property type="evidence" value="ECO:0007669"/>
    <property type="project" value="InterPro"/>
</dbReference>
<feature type="repeat" description="Solcar" evidence="10">
    <location>
        <begin position="85"/>
        <end position="170"/>
    </location>
</feature>